<evidence type="ECO:0000313" key="1">
    <source>
        <dbReference type="EMBL" id="KAK3890330.1"/>
    </source>
</evidence>
<comment type="caution">
    <text evidence="1">The sequence shown here is derived from an EMBL/GenBank/DDBJ whole genome shotgun (WGS) entry which is preliminary data.</text>
</comment>
<keyword evidence="2" id="KW-1185">Reference proteome</keyword>
<reference evidence="1" key="1">
    <citation type="submission" date="2023-10" db="EMBL/GenBank/DDBJ databases">
        <title>Genome assemblies of two species of porcelain crab, Petrolisthes cinctipes and Petrolisthes manimaculis (Anomura: Porcellanidae).</title>
        <authorList>
            <person name="Angst P."/>
        </authorList>
    </citation>
    <scope>NUCLEOTIDE SEQUENCE</scope>
    <source>
        <strain evidence="1">PB745_01</strain>
        <tissue evidence="1">Gill</tissue>
    </source>
</reference>
<gene>
    <name evidence="1" type="ORF">Pcinc_005712</name>
</gene>
<evidence type="ECO:0000313" key="2">
    <source>
        <dbReference type="Proteomes" id="UP001286313"/>
    </source>
</evidence>
<dbReference type="AlphaFoldDB" id="A0AAE1GED6"/>
<protein>
    <submittedName>
        <fullName evidence="1">Uncharacterized protein</fullName>
    </submittedName>
</protein>
<name>A0AAE1GED6_PETCI</name>
<dbReference type="PANTHER" id="PTHR46704">
    <property type="entry name" value="CXC DOMAIN-CONTAINING PROTEIN-RELATED"/>
    <property type="match status" value="1"/>
</dbReference>
<dbReference type="Proteomes" id="UP001286313">
    <property type="component" value="Unassembled WGS sequence"/>
</dbReference>
<dbReference type="EMBL" id="JAWQEG010000431">
    <property type="protein sequence ID" value="KAK3890330.1"/>
    <property type="molecule type" value="Genomic_DNA"/>
</dbReference>
<dbReference type="PANTHER" id="PTHR46704:SF9">
    <property type="entry name" value="BHLH DOMAIN-CONTAINING PROTEIN"/>
    <property type="match status" value="1"/>
</dbReference>
<organism evidence="1 2">
    <name type="scientific">Petrolisthes cinctipes</name>
    <name type="common">Flat porcelain crab</name>
    <dbReference type="NCBI Taxonomy" id="88211"/>
    <lineage>
        <taxon>Eukaryota</taxon>
        <taxon>Metazoa</taxon>
        <taxon>Ecdysozoa</taxon>
        <taxon>Arthropoda</taxon>
        <taxon>Crustacea</taxon>
        <taxon>Multicrustacea</taxon>
        <taxon>Malacostraca</taxon>
        <taxon>Eumalacostraca</taxon>
        <taxon>Eucarida</taxon>
        <taxon>Decapoda</taxon>
        <taxon>Pleocyemata</taxon>
        <taxon>Anomura</taxon>
        <taxon>Galatheoidea</taxon>
        <taxon>Porcellanidae</taxon>
        <taxon>Petrolisthes</taxon>
    </lineage>
</organism>
<accession>A0AAE1GED6</accession>
<proteinExistence type="predicted"/>
<sequence length="423" mass="47924">MGGDQADVESYWAQNLQRKIAISFGDKIKIKLAGQRRGNSFLNSVVPEDEAFARLHCDAEEHLHNDKLRWAALHLRSQIMKLPKSRTPNPATVQNLKESTPDIPTQLDLFFRSLLGGLTPKFRGAQKDGFDRKVTTMASDAIFNITGGTVKPWKHTALGLEMASLTGYKLTLQILNSTEEMNIDEKKIQLKSLDLYWFGRLQDGNTPLHSGFISMYVKDPLPIQIICYVDPISRSPTNNDVVRETMVRTMSIAKETGQSYGIVTYDLAVAIKAYSIQEIERPLFDKLLVMLGNFHIELAFFGAVGNFISESGIEYILTEADILAEGSMLGFIKGKFYNRCSRIHELLANVLEQKMYQRFLLEVPAEEYEGFQEVMKNVPTDPTQMEEGHLEKPITLEHLRKFEDFFLNLLKARNGVFGATTQF</sequence>